<evidence type="ECO:0000259" key="1">
    <source>
        <dbReference type="PROSITE" id="PS50206"/>
    </source>
</evidence>
<gene>
    <name evidence="2" type="ORF">EHS24_007936</name>
</gene>
<dbReference type="AlphaFoldDB" id="A0A427XSE7"/>
<dbReference type="GeneID" id="39592479"/>
<dbReference type="PANTHER" id="PTHR10828:SF38">
    <property type="entry name" value="ARSENICAL-RESISTANCE PROTEIN 2-RELATED"/>
    <property type="match status" value="1"/>
</dbReference>
<keyword evidence="3" id="KW-1185">Reference proteome</keyword>
<name>A0A427XSE7_9TREE</name>
<dbReference type="RefSeq" id="XP_028476200.1">
    <property type="nucleotide sequence ID" value="XM_028623267.1"/>
</dbReference>
<dbReference type="GO" id="GO:0005737">
    <property type="term" value="C:cytoplasm"/>
    <property type="evidence" value="ECO:0007669"/>
    <property type="project" value="TreeGrafter"/>
</dbReference>
<dbReference type="PROSITE" id="PS50206">
    <property type="entry name" value="RHODANESE_3"/>
    <property type="match status" value="1"/>
</dbReference>
<dbReference type="OrthoDB" id="102559at2759"/>
<reference evidence="2 3" key="1">
    <citation type="submission" date="2018-11" db="EMBL/GenBank/DDBJ databases">
        <title>Genome sequence of Apiotrichum porosum DSM 27194.</title>
        <authorList>
            <person name="Aliyu H."/>
            <person name="Gorte O."/>
            <person name="Ochsenreither K."/>
        </authorList>
    </citation>
    <scope>NUCLEOTIDE SEQUENCE [LARGE SCALE GENOMIC DNA]</scope>
    <source>
        <strain evidence="2 3">DSM 27194</strain>
    </source>
</reference>
<proteinExistence type="predicted"/>
<dbReference type="GO" id="GO:0004725">
    <property type="term" value="F:protein tyrosine phosphatase activity"/>
    <property type="evidence" value="ECO:0007669"/>
    <property type="project" value="TreeGrafter"/>
</dbReference>
<accession>A0A427XSE7</accession>
<evidence type="ECO:0000313" key="2">
    <source>
        <dbReference type="EMBL" id="RSH81745.1"/>
    </source>
</evidence>
<comment type="caution">
    <text evidence="2">The sequence shown here is derived from an EMBL/GenBank/DDBJ whole genome shotgun (WGS) entry which is preliminary data.</text>
</comment>
<dbReference type="EMBL" id="RSCE01000006">
    <property type="protein sequence ID" value="RSH81745.1"/>
    <property type="molecule type" value="Genomic_DNA"/>
</dbReference>
<dbReference type="SUPFAM" id="SSF52821">
    <property type="entry name" value="Rhodanese/Cell cycle control phosphatase"/>
    <property type="match status" value="1"/>
</dbReference>
<dbReference type="GO" id="GO:0005634">
    <property type="term" value="C:nucleus"/>
    <property type="evidence" value="ECO:0007669"/>
    <property type="project" value="TreeGrafter"/>
</dbReference>
<dbReference type="Gene3D" id="3.40.250.10">
    <property type="entry name" value="Rhodanese-like domain"/>
    <property type="match status" value="1"/>
</dbReference>
<feature type="domain" description="Rhodanese" evidence="1">
    <location>
        <begin position="100"/>
        <end position="192"/>
    </location>
</feature>
<dbReference type="PANTHER" id="PTHR10828">
    <property type="entry name" value="M-PHASE INDUCER PHOSPHATASE DUAL SPECIFICITY PHOSPHATASE CDC25"/>
    <property type="match status" value="1"/>
</dbReference>
<dbReference type="InterPro" id="IPR001763">
    <property type="entry name" value="Rhodanese-like_dom"/>
</dbReference>
<dbReference type="Proteomes" id="UP000279236">
    <property type="component" value="Unassembled WGS sequence"/>
</dbReference>
<evidence type="ECO:0000313" key="3">
    <source>
        <dbReference type="Proteomes" id="UP000279236"/>
    </source>
</evidence>
<protein>
    <recommendedName>
        <fullName evidence="1">Rhodanese domain-containing protein</fullName>
    </recommendedName>
</protein>
<organism evidence="2 3">
    <name type="scientific">Apiotrichum porosum</name>
    <dbReference type="NCBI Taxonomy" id="105984"/>
    <lineage>
        <taxon>Eukaryota</taxon>
        <taxon>Fungi</taxon>
        <taxon>Dikarya</taxon>
        <taxon>Basidiomycota</taxon>
        <taxon>Agaricomycotina</taxon>
        <taxon>Tremellomycetes</taxon>
        <taxon>Trichosporonales</taxon>
        <taxon>Trichosporonaceae</taxon>
        <taxon>Apiotrichum</taxon>
    </lineage>
</organism>
<sequence>MSLTPAFRYISATELAAILKSAPGGAFRSWAVIDVRDSDFAVSDRGVRADVVLQCGESRDSPCQQTAVVVNVQPASSLVHPPLSLFGESQCLPSGPSVRRRQADMQGGNIVGAANYPSDSFITSLDDLVKRAQDVPQIVFHCALSQVRGPKAARRYAEARRLILKDEAPEQDILVLREGFTGFQQRYRDDSALVEKFNKFYHD</sequence>
<dbReference type="STRING" id="105984.A0A427XSE7"/>
<dbReference type="InterPro" id="IPR036873">
    <property type="entry name" value="Rhodanese-like_dom_sf"/>
</dbReference>